<dbReference type="PANTHER" id="PTHR34361">
    <property type="entry name" value="OS08G0157800 PROTEIN"/>
    <property type="match status" value="1"/>
</dbReference>
<name>A0A7N2KV04_QUELO</name>
<dbReference type="Proteomes" id="UP000594261">
    <property type="component" value="Chromosome 2"/>
</dbReference>
<keyword evidence="2" id="KW-1185">Reference proteome</keyword>
<dbReference type="RefSeq" id="XP_030951688.1">
    <property type="nucleotide sequence ID" value="XM_031095828.1"/>
</dbReference>
<reference evidence="1" key="2">
    <citation type="submission" date="2021-01" db="UniProtKB">
        <authorList>
            <consortium name="EnsemblPlants"/>
        </authorList>
    </citation>
    <scope>IDENTIFICATION</scope>
</reference>
<organism evidence="1 2">
    <name type="scientific">Quercus lobata</name>
    <name type="common">Valley oak</name>
    <dbReference type="NCBI Taxonomy" id="97700"/>
    <lineage>
        <taxon>Eukaryota</taxon>
        <taxon>Viridiplantae</taxon>
        <taxon>Streptophyta</taxon>
        <taxon>Embryophyta</taxon>
        <taxon>Tracheophyta</taxon>
        <taxon>Spermatophyta</taxon>
        <taxon>Magnoliopsida</taxon>
        <taxon>eudicotyledons</taxon>
        <taxon>Gunneridae</taxon>
        <taxon>Pentapetalae</taxon>
        <taxon>rosids</taxon>
        <taxon>fabids</taxon>
        <taxon>Fagales</taxon>
        <taxon>Fagaceae</taxon>
        <taxon>Quercus</taxon>
    </lineage>
</organism>
<evidence type="ECO:0000313" key="2">
    <source>
        <dbReference type="Proteomes" id="UP000594261"/>
    </source>
</evidence>
<reference evidence="2" key="1">
    <citation type="journal article" date="2016" name="G3 (Bethesda)">
        <title>First Draft Assembly and Annotation of the Genome of a California Endemic Oak Quercus lobata Nee (Fagaceae).</title>
        <authorList>
            <person name="Sork V.L."/>
            <person name="Fitz-Gibbon S.T."/>
            <person name="Puiu D."/>
            <person name="Crepeau M."/>
            <person name="Gugger P.F."/>
            <person name="Sherman R."/>
            <person name="Stevens K."/>
            <person name="Langley C.H."/>
            <person name="Pellegrini M."/>
            <person name="Salzberg S.L."/>
        </authorList>
    </citation>
    <scope>NUCLEOTIDE SEQUENCE [LARGE SCALE GENOMIC DNA]</scope>
    <source>
        <strain evidence="2">cv. SW786</strain>
    </source>
</reference>
<dbReference type="Gramene" id="QL02p027097:mrna">
    <property type="protein sequence ID" value="QL02p027097:mrna"/>
    <property type="gene ID" value="QL02p027097"/>
</dbReference>
<accession>A0A7N2KV04</accession>
<evidence type="ECO:0000313" key="1">
    <source>
        <dbReference type="EnsemblPlants" id="QL02p027097:mrna"/>
    </source>
</evidence>
<dbReference type="AlphaFoldDB" id="A0A7N2KV04"/>
<dbReference type="InParanoid" id="A0A7N2KV04"/>
<sequence>MEGQGDRGLSLTLSSRLSPLAQPFNPQTTLNLLANSCQQPSSPSLGDSQSSDLSFSFLGSVSDLNLEGDSMHNVPLDAYGFYGHQSDMCPPAFPYDYTPGCDFDAQSYYPQHSSLALQGNIESAVPYESDFDAMPLTEFSMPSYNQNLSGLIHVGQRADDLDLPFNTEQDKTSDHKGTFFWKEDSMACQSLLLKQGKHAAEGLKHCGETSGNIHGKLTGMILGGDNQIKSIGTEQVNADFFPEQSSRPVSFKFSTSSDLCSTATLQNIPEGQQSCTMPVVTSSSSKLNAASYKGSFPRLDSSSSEHTFSLPKTNPLPAQSFGSPYTSRTVSPFNPILSVNADSVGFNALNNNENSTGCTPLNLNKPHVLLNAKCKEVYQDKSLIEKGNEQKSNKPIVVNGVDSLLTATSEIQTTSTNIPDDSILQPHVIKAGVTVESSSKVLDENDSDLDSPCWKGTLASCRSPFSVSGSLSSQRLEKELETSYSLNPLAPHFFPSNVKGSLDCHENECGSSDFLSFQKGETSTVYVSPRQHRNMDYAKVGSHPYESSGGIDTQCSDDIYEAKKEFTLLNNSRTSALLDSAHMVLPSLVKDCTYNGRLVTGANVEDSSQGIKDDVHSDSTVVPVLANEHVLSPPSSQVALHTDVTETHQEVSKSLSTPPKIDVQIVINAMQDLSELLVHNCSNSLHSLNEHDRDIIQHIINNLYLFTTNRVGQKTPMPETTQTGIPSYPYKTTEHCKHSSMELKLAWTKTMAVPHESGNQNFREGPKSYYTMFNEGGLNSFCSNSDVGTEKGNDIIQVVTKGMRENHQIEEEVHPQALVYRNLWLEAEATICALKYKTHALSRKFDGMDGCKSIKN</sequence>
<proteinExistence type="predicted"/>
<protein>
    <submittedName>
        <fullName evidence="1">Uncharacterized protein</fullName>
    </submittedName>
</protein>
<dbReference type="OMA" id="HENECGS"/>
<dbReference type="GeneID" id="115975147"/>
<dbReference type="PANTHER" id="PTHR34361:SF6">
    <property type="entry name" value="POX DOMAIN-CONTAINING PROTEIN"/>
    <property type="match status" value="1"/>
</dbReference>
<dbReference type="EnsemblPlants" id="QL02p027097:mrna">
    <property type="protein sequence ID" value="QL02p027097:mrna"/>
    <property type="gene ID" value="QL02p027097"/>
</dbReference>
<gene>
    <name evidence="1" type="primary">LOC115975147</name>
</gene>